<dbReference type="eggNOG" id="COG0394">
    <property type="taxonomic scope" value="Bacteria"/>
</dbReference>
<reference evidence="3 4" key="1">
    <citation type="journal article" date="2012" name="J. Bacteriol.">
        <title>Genome sequence of the highly efficient arsenite-oxidizing bacterium Achromobacter arsenitoxydans SY8.</title>
        <authorList>
            <person name="Li X."/>
            <person name="Hu Y."/>
            <person name="Gong J."/>
            <person name="Lin Y."/>
            <person name="Johnstone L."/>
            <person name="Rensing C."/>
            <person name="Wang G."/>
        </authorList>
    </citation>
    <scope>NUCLEOTIDE SEQUENCE [LARGE SCALE GENOMIC DNA]</scope>
    <source>
        <strain evidence="3 4">SY8</strain>
    </source>
</reference>
<accession>H0F874</accession>
<dbReference type="RefSeq" id="WP_008163574.1">
    <property type="nucleotide sequence ID" value="NZ_AGUF01000052.1"/>
</dbReference>
<dbReference type="GO" id="GO:0046685">
    <property type="term" value="P:response to arsenic-containing substance"/>
    <property type="evidence" value="ECO:0007669"/>
    <property type="project" value="UniProtKB-KW"/>
</dbReference>
<sequence>MTDKVYNVLFLCTGNSARSIMAEALLNSLGKGRFHAYSAGSHPGGQVNPFAIEKVQVLNYPLESLRSKSWDEFASPDAPQMDFIITVCDNAAGEVCPVWPGQPISAHWGFEDPAAAVGTDDEKRRVFEKVFRQISARINIFANLPIAALDKAAIHRELQQIGEHPATA</sequence>
<feature type="domain" description="Phosphotyrosine protein phosphatase I" evidence="2">
    <location>
        <begin position="6"/>
        <end position="144"/>
    </location>
</feature>
<evidence type="ECO:0000259" key="2">
    <source>
        <dbReference type="SMART" id="SM00226"/>
    </source>
</evidence>
<dbReference type="STRING" id="477184.KYC_14862"/>
<dbReference type="PATRIC" id="fig|477184.5.peg.2941"/>
<dbReference type="Proteomes" id="UP000003113">
    <property type="component" value="Unassembled WGS sequence"/>
</dbReference>
<dbReference type="InterPro" id="IPR036196">
    <property type="entry name" value="Ptyr_pPase_sf"/>
</dbReference>
<proteinExistence type="predicted"/>
<evidence type="ECO:0000313" key="4">
    <source>
        <dbReference type="Proteomes" id="UP000003113"/>
    </source>
</evidence>
<protein>
    <submittedName>
        <fullName evidence="3">Arsenate reductase</fullName>
    </submittedName>
</protein>
<dbReference type="AlphaFoldDB" id="H0F874"/>
<dbReference type="SMART" id="SM00226">
    <property type="entry name" value="LMWPc"/>
    <property type="match status" value="1"/>
</dbReference>
<dbReference type="PANTHER" id="PTHR43428">
    <property type="entry name" value="ARSENATE REDUCTASE"/>
    <property type="match status" value="1"/>
</dbReference>
<dbReference type="CDD" id="cd16345">
    <property type="entry name" value="LMWP_ArsC"/>
    <property type="match status" value="1"/>
</dbReference>
<dbReference type="InterPro" id="IPR023485">
    <property type="entry name" value="Ptyr_pPase"/>
</dbReference>
<dbReference type="OrthoDB" id="9793058at2"/>
<organism evidence="3 4">
    <name type="scientific">Achromobacter arsenitoxydans SY8</name>
    <dbReference type="NCBI Taxonomy" id="477184"/>
    <lineage>
        <taxon>Bacteria</taxon>
        <taxon>Pseudomonadati</taxon>
        <taxon>Pseudomonadota</taxon>
        <taxon>Betaproteobacteria</taxon>
        <taxon>Burkholderiales</taxon>
        <taxon>Alcaligenaceae</taxon>
        <taxon>Achromobacter</taxon>
    </lineage>
</organism>
<dbReference type="Gene3D" id="3.40.50.2300">
    <property type="match status" value="1"/>
</dbReference>
<comment type="caution">
    <text evidence="3">The sequence shown here is derived from an EMBL/GenBank/DDBJ whole genome shotgun (WGS) entry which is preliminary data.</text>
</comment>
<name>H0F874_9BURK</name>
<dbReference type="EMBL" id="AGUF01000052">
    <property type="protein sequence ID" value="EHK65507.1"/>
    <property type="molecule type" value="Genomic_DNA"/>
</dbReference>
<dbReference type="PANTHER" id="PTHR43428:SF1">
    <property type="entry name" value="ARSENATE REDUCTASE"/>
    <property type="match status" value="1"/>
</dbReference>
<gene>
    <name evidence="3" type="ORF">KYC_14862</name>
</gene>
<evidence type="ECO:0000256" key="1">
    <source>
        <dbReference type="ARBA" id="ARBA00022849"/>
    </source>
</evidence>
<dbReference type="Pfam" id="PF01451">
    <property type="entry name" value="LMWPc"/>
    <property type="match status" value="1"/>
</dbReference>
<evidence type="ECO:0000313" key="3">
    <source>
        <dbReference type="EMBL" id="EHK65507.1"/>
    </source>
</evidence>
<dbReference type="SUPFAM" id="SSF52788">
    <property type="entry name" value="Phosphotyrosine protein phosphatases I"/>
    <property type="match status" value="1"/>
</dbReference>
<keyword evidence="4" id="KW-1185">Reference proteome</keyword>
<keyword evidence="1" id="KW-0059">Arsenical resistance</keyword>